<dbReference type="EMBL" id="CP038613">
    <property type="protein sequence ID" value="QBY44693.1"/>
    <property type="molecule type" value="Genomic_DNA"/>
</dbReference>
<gene>
    <name evidence="2" type="ORF">ARN_23970</name>
    <name evidence="3" type="ORF">ArsFIN_32790</name>
</gene>
<evidence type="ECO:0000256" key="1">
    <source>
        <dbReference type="SAM" id="SignalP"/>
    </source>
</evidence>
<proteinExistence type="predicted"/>
<reference evidence="3 4" key="2">
    <citation type="submission" date="2019-03" db="EMBL/GenBank/DDBJ databases">
        <title>Long-read sequencing reveals hyperdense prophage content in a complex bacterial symbiont genome.</title>
        <authorList>
            <person name="Frost C.L."/>
            <person name="Siozios S."/>
            <person name="Nadal-Jimenez P."/>
            <person name="Brockhurst M.A."/>
            <person name="King K.C."/>
            <person name="Darby A.C."/>
            <person name="Hurst G.D.D."/>
        </authorList>
    </citation>
    <scope>NUCLEOTIDE SEQUENCE [LARGE SCALE GENOMIC DNA]</scope>
    <source>
        <strain evidence="3 4">FIN</strain>
    </source>
</reference>
<evidence type="ECO:0000313" key="3">
    <source>
        <dbReference type="EMBL" id="QBY44693.1"/>
    </source>
</evidence>
<sequence>MKLLLKIFTVFSFLGLSFLSLADNNKTKQHLKNETGGICRTNLGDNAIPTICLNPTTMVKFPTFNYKI</sequence>
<dbReference type="Proteomes" id="UP000295134">
    <property type="component" value="Chromosome"/>
</dbReference>
<evidence type="ECO:0000313" key="4">
    <source>
        <dbReference type="Proteomes" id="UP000295134"/>
    </source>
</evidence>
<keyword evidence="1" id="KW-0732">Signal</keyword>
<feature type="signal peptide" evidence="1">
    <location>
        <begin position="1"/>
        <end position="22"/>
    </location>
</feature>
<feature type="chain" id="PRO_5042803030" evidence="1">
    <location>
        <begin position="23"/>
        <end position="68"/>
    </location>
</feature>
<name>D2U1H1_9GAMM</name>
<accession>D2U1H1</accession>
<organism evidence="2">
    <name type="scientific">Arsenophonus nasoniae</name>
    <name type="common">son-killer infecting Nasonia vitripennis</name>
    <dbReference type="NCBI Taxonomy" id="638"/>
    <lineage>
        <taxon>Bacteria</taxon>
        <taxon>Pseudomonadati</taxon>
        <taxon>Pseudomonadota</taxon>
        <taxon>Gammaproteobacteria</taxon>
        <taxon>Enterobacterales</taxon>
        <taxon>Morganellaceae</taxon>
        <taxon>Arsenophonus</taxon>
    </lineage>
</organism>
<dbReference type="KEGG" id="ans:ArsFIN_32790"/>
<protein>
    <submittedName>
        <fullName evidence="2">Uncharacterized protein</fullName>
    </submittedName>
</protein>
<dbReference type="AlphaFoldDB" id="D2U1H1"/>
<dbReference type="EMBL" id="FN545240">
    <property type="protein sequence ID" value="CBA74600.1"/>
    <property type="molecule type" value="Genomic_DNA"/>
</dbReference>
<evidence type="ECO:0000313" key="2">
    <source>
        <dbReference type="EMBL" id="CBA74600.1"/>
    </source>
</evidence>
<reference evidence="2" key="1">
    <citation type="journal article" date="2010" name="Insect Mol. Biol.">
        <title>The draft genome sequence of Arsenophonus nasoniae, son-killer bacterium of Nasonia vitripennis, reveals genes associated with virulence and symbiosis.</title>
        <authorList>
            <person name="Wilkes T."/>
            <person name="Darby A.C."/>
            <person name="Choi J."/>
            <person name="Colborne J.K."/>
            <person name="Werren J.H."/>
            <person name="Hurst G.D.D."/>
        </authorList>
    </citation>
    <scope>NUCLEOTIDE SEQUENCE</scope>
</reference>